<dbReference type="RefSeq" id="WP_114621705.1">
    <property type="nucleotide sequence ID" value="NZ_QQNA01000003.1"/>
</dbReference>
<dbReference type="EMBL" id="QQNA01000003">
    <property type="protein sequence ID" value="RDG39996.1"/>
    <property type="molecule type" value="Genomic_DNA"/>
</dbReference>
<dbReference type="OrthoDB" id="9767435at2"/>
<accession>A0A370BK58</accession>
<organism evidence="3 4">
    <name type="scientific">Streptomyces corynorhini</name>
    <dbReference type="NCBI Taxonomy" id="2282652"/>
    <lineage>
        <taxon>Bacteria</taxon>
        <taxon>Bacillati</taxon>
        <taxon>Actinomycetota</taxon>
        <taxon>Actinomycetes</taxon>
        <taxon>Kitasatosporales</taxon>
        <taxon>Streptomycetaceae</taxon>
        <taxon>Streptomyces</taxon>
    </lineage>
</organism>
<comment type="caution">
    <text evidence="3">The sequence shown here is derived from an EMBL/GenBank/DDBJ whole genome shotgun (WGS) entry which is preliminary data.</text>
</comment>
<proteinExistence type="predicted"/>
<dbReference type="AlphaFoldDB" id="A0A370BK58"/>
<sequence>MKRILIRSGKSPFRVATREEFIQQDLIGTNSGNLLFSDAAHKILLTDRTEVTSNGLRTDSSAKRSQQINEEYDVFVVPLANAFRPTFRPALDRLSALIEQLTIPVVVLGVGAQAGDDYDTERLQAIEPSVKRFMRAVLERSASVGVRGELTASYLRELGFREVETIGCPSMFLHGDTFPRPRDPAPFSADSRIAINLSAQANRVGDLVGLARNAHERFPLLTYYAQNLVDAETLFWGDTSAASGDHDALPRRLTHPLLRENKVRVPLDPRTWLDELSTYDFSYGTRIHGNIAALLAGTPAVVLAHDSRTLELCRYFGIPHRMLAGLPADIHPEELYTQADFGGLLDGHKERFDRFTAFLDKNSLENTFTHGDGGAAFEARLNALDLPPSVEVWDGSDDGALRYRISRLREQLVENRALADRHITTLTKTNKELQKQLAKMQKQLTATEKRIAGIEKRAAIRVGSAIRRRIGKVRPSA</sequence>
<dbReference type="GO" id="GO:0016740">
    <property type="term" value="F:transferase activity"/>
    <property type="evidence" value="ECO:0007669"/>
    <property type="project" value="UniProtKB-KW"/>
</dbReference>
<dbReference type="Proteomes" id="UP000253741">
    <property type="component" value="Unassembled WGS sequence"/>
</dbReference>
<keyword evidence="3" id="KW-0808">Transferase</keyword>
<keyword evidence="1" id="KW-0175">Coiled coil</keyword>
<evidence type="ECO:0000313" key="4">
    <source>
        <dbReference type="Proteomes" id="UP000253741"/>
    </source>
</evidence>
<gene>
    <name evidence="3" type="ORF">DVH02_00775</name>
</gene>
<evidence type="ECO:0000256" key="1">
    <source>
        <dbReference type="SAM" id="Coils"/>
    </source>
</evidence>
<dbReference type="InterPro" id="IPR007345">
    <property type="entry name" value="Polysacch_pyruvyl_Trfase"/>
</dbReference>
<evidence type="ECO:0000313" key="3">
    <source>
        <dbReference type="EMBL" id="RDG39996.1"/>
    </source>
</evidence>
<reference evidence="3 4" key="1">
    <citation type="submission" date="2018-07" db="EMBL/GenBank/DDBJ databases">
        <title>Streptomyces species from bats.</title>
        <authorList>
            <person name="Dunlap C."/>
        </authorList>
    </citation>
    <scope>NUCLEOTIDE SEQUENCE [LARGE SCALE GENOMIC DNA]</scope>
    <source>
        <strain evidence="3 4">AC230</strain>
    </source>
</reference>
<keyword evidence="4" id="KW-1185">Reference proteome</keyword>
<name>A0A370BK58_9ACTN</name>
<dbReference type="Pfam" id="PF04230">
    <property type="entry name" value="PS_pyruv_trans"/>
    <property type="match status" value="1"/>
</dbReference>
<evidence type="ECO:0000259" key="2">
    <source>
        <dbReference type="Pfam" id="PF04230"/>
    </source>
</evidence>
<protein>
    <submittedName>
        <fullName evidence="3">Polysaccharide pyruvyl transferase family protein</fullName>
    </submittedName>
</protein>
<feature type="coiled-coil region" evidence="1">
    <location>
        <begin position="423"/>
        <end position="457"/>
    </location>
</feature>
<feature type="domain" description="Polysaccharide pyruvyl transferase" evidence="2">
    <location>
        <begin position="92"/>
        <end position="307"/>
    </location>
</feature>